<name>A0A915CR80_9BILA</name>
<protein>
    <submittedName>
        <fullName evidence="2">Uncharacterized protein</fullName>
    </submittedName>
</protein>
<dbReference type="WBParaSite" id="jg11633">
    <property type="protein sequence ID" value="jg11633"/>
    <property type="gene ID" value="jg11633"/>
</dbReference>
<dbReference type="AlphaFoldDB" id="A0A915CR80"/>
<accession>A0A915CR80</accession>
<reference evidence="2" key="1">
    <citation type="submission" date="2022-11" db="UniProtKB">
        <authorList>
            <consortium name="WormBaseParasite"/>
        </authorList>
    </citation>
    <scope>IDENTIFICATION</scope>
</reference>
<proteinExistence type="predicted"/>
<evidence type="ECO:0000313" key="2">
    <source>
        <dbReference type="WBParaSite" id="jg11633"/>
    </source>
</evidence>
<organism evidence="1 2">
    <name type="scientific">Ditylenchus dipsaci</name>
    <dbReference type="NCBI Taxonomy" id="166011"/>
    <lineage>
        <taxon>Eukaryota</taxon>
        <taxon>Metazoa</taxon>
        <taxon>Ecdysozoa</taxon>
        <taxon>Nematoda</taxon>
        <taxon>Chromadorea</taxon>
        <taxon>Rhabditida</taxon>
        <taxon>Tylenchina</taxon>
        <taxon>Tylenchomorpha</taxon>
        <taxon>Sphaerularioidea</taxon>
        <taxon>Anguinidae</taxon>
        <taxon>Anguininae</taxon>
        <taxon>Ditylenchus</taxon>
    </lineage>
</organism>
<evidence type="ECO:0000313" key="1">
    <source>
        <dbReference type="Proteomes" id="UP000887574"/>
    </source>
</evidence>
<sequence>MESKHKDKQQAAVKIGSRIPEGTLYLYKFKCSIRCCCNSMHVNKLFAASSIPTSFCTLKGLLNDRCEKGKCK</sequence>
<keyword evidence="1" id="KW-1185">Reference proteome</keyword>
<dbReference type="Proteomes" id="UP000887574">
    <property type="component" value="Unplaced"/>
</dbReference>